<dbReference type="Proteomes" id="UP000469346">
    <property type="component" value="Unassembled WGS sequence"/>
</dbReference>
<reference evidence="2 3" key="1">
    <citation type="submission" date="2020-02" db="EMBL/GenBank/DDBJ databases">
        <title>Comparative genomics of sulfur disproportionating microorganisms.</title>
        <authorList>
            <person name="Ward L.M."/>
            <person name="Bertran E."/>
            <person name="Johnston D.T."/>
        </authorList>
    </citation>
    <scope>NUCLEOTIDE SEQUENCE [LARGE SCALE GENOMIC DNA]</scope>
    <source>
        <strain evidence="2 3">DSM 100025</strain>
    </source>
</reference>
<keyword evidence="1" id="KW-1133">Transmembrane helix</keyword>
<evidence type="ECO:0000313" key="3">
    <source>
        <dbReference type="Proteomes" id="UP000469346"/>
    </source>
</evidence>
<dbReference type="EMBL" id="JAAGRR010000212">
    <property type="protein sequence ID" value="NDY43568.1"/>
    <property type="molecule type" value="Genomic_DNA"/>
</dbReference>
<evidence type="ECO:0000313" key="2">
    <source>
        <dbReference type="EMBL" id="NDY43568.1"/>
    </source>
</evidence>
<gene>
    <name evidence="2" type="ORF">G3N55_12060</name>
</gene>
<organism evidence="2 3">
    <name type="scientific">Dissulfurirhabdus thermomarina</name>
    <dbReference type="NCBI Taxonomy" id="1765737"/>
    <lineage>
        <taxon>Bacteria</taxon>
        <taxon>Deltaproteobacteria</taxon>
        <taxon>Dissulfurirhabdaceae</taxon>
        <taxon>Dissulfurirhabdus</taxon>
    </lineage>
</organism>
<protein>
    <submittedName>
        <fullName evidence="2">Uncharacterized protein</fullName>
    </submittedName>
</protein>
<feature type="transmembrane region" description="Helical" evidence="1">
    <location>
        <begin position="27"/>
        <end position="50"/>
    </location>
</feature>
<name>A0A6N9TR69_DISTH</name>
<comment type="caution">
    <text evidence="2">The sequence shown here is derived from an EMBL/GenBank/DDBJ whole genome shotgun (WGS) entry which is preliminary data.</text>
</comment>
<keyword evidence="1" id="KW-0472">Membrane</keyword>
<dbReference type="AlphaFoldDB" id="A0A6N9TR69"/>
<keyword evidence="1" id="KW-0812">Transmembrane</keyword>
<keyword evidence="3" id="KW-1185">Reference proteome</keyword>
<sequence>MSTLARKLHAFRGGEHALPAGASLPEAFWFTLSFLLFLALGPFSAVAVLFSLGSLATPEAGEPEPLNP</sequence>
<accession>A0A6N9TR69</accession>
<proteinExistence type="predicted"/>
<evidence type="ECO:0000256" key="1">
    <source>
        <dbReference type="SAM" id="Phobius"/>
    </source>
</evidence>
<dbReference type="RefSeq" id="WP_163299907.1">
    <property type="nucleotide sequence ID" value="NZ_JAAGRR010000212.1"/>
</dbReference>